<dbReference type="InterPro" id="IPR001792">
    <property type="entry name" value="Acylphosphatase-like_dom"/>
</dbReference>
<dbReference type="Proteomes" id="UP000177061">
    <property type="component" value="Unassembled WGS sequence"/>
</dbReference>
<dbReference type="EC" id="3.6.1.7" evidence="2 4"/>
<accession>A0A1G2FE09</accession>
<dbReference type="STRING" id="1801997.A3J64_03030"/>
<feature type="domain" description="Acylphosphatase-like" evidence="6">
    <location>
        <begin position="4"/>
        <end position="91"/>
    </location>
</feature>
<dbReference type="InterPro" id="IPR020456">
    <property type="entry name" value="Acylphosphatase"/>
</dbReference>
<proteinExistence type="inferred from homology"/>
<feature type="active site" evidence="4">
    <location>
        <position position="37"/>
    </location>
</feature>
<organism evidence="7 8">
    <name type="scientific">Candidatus Portnoybacteria bacterium RIFCSPHIGHO2_12_FULL_38_9</name>
    <dbReference type="NCBI Taxonomy" id="1801997"/>
    <lineage>
        <taxon>Bacteria</taxon>
        <taxon>Candidatus Portnoyibacteriota</taxon>
    </lineage>
</organism>
<reference evidence="7 8" key="1">
    <citation type="journal article" date="2016" name="Nat. Commun.">
        <title>Thousands of microbial genomes shed light on interconnected biogeochemical processes in an aquifer system.</title>
        <authorList>
            <person name="Anantharaman K."/>
            <person name="Brown C.T."/>
            <person name="Hug L.A."/>
            <person name="Sharon I."/>
            <person name="Castelle C.J."/>
            <person name="Probst A.J."/>
            <person name="Thomas B.C."/>
            <person name="Singh A."/>
            <person name="Wilkins M.J."/>
            <person name="Karaoz U."/>
            <person name="Brodie E.L."/>
            <person name="Williams K.H."/>
            <person name="Hubbard S.S."/>
            <person name="Banfield J.F."/>
        </authorList>
    </citation>
    <scope>NUCLEOTIDE SEQUENCE [LARGE SCALE GENOMIC DNA]</scope>
</reference>
<evidence type="ECO:0000256" key="5">
    <source>
        <dbReference type="RuleBase" id="RU004168"/>
    </source>
</evidence>
<comment type="caution">
    <text evidence="7">The sequence shown here is derived from an EMBL/GenBank/DDBJ whole genome shotgun (WGS) entry which is preliminary data.</text>
</comment>
<evidence type="ECO:0000256" key="3">
    <source>
        <dbReference type="ARBA" id="ARBA00047645"/>
    </source>
</evidence>
<dbReference type="PANTHER" id="PTHR47268">
    <property type="entry name" value="ACYLPHOSPHATASE"/>
    <property type="match status" value="1"/>
</dbReference>
<dbReference type="PANTHER" id="PTHR47268:SF4">
    <property type="entry name" value="ACYLPHOSPHATASE"/>
    <property type="match status" value="1"/>
</dbReference>
<evidence type="ECO:0000256" key="2">
    <source>
        <dbReference type="ARBA" id="ARBA00012150"/>
    </source>
</evidence>
<evidence type="ECO:0000259" key="6">
    <source>
        <dbReference type="PROSITE" id="PS51160"/>
    </source>
</evidence>
<evidence type="ECO:0000313" key="7">
    <source>
        <dbReference type="EMBL" id="OGZ36296.1"/>
    </source>
</evidence>
<protein>
    <recommendedName>
        <fullName evidence="2 4">acylphosphatase</fullName>
        <ecNumber evidence="2 4">3.6.1.7</ecNumber>
    </recommendedName>
</protein>
<dbReference type="Gene3D" id="3.30.70.100">
    <property type="match status" value="1"/>
</dbReference>
<comment type="similarity">
    <text evidence="1 5">Belongs to the acylphosphatase family.</text>
</comment>
<keyword evidence="4" id="KW-0378">Hydrolase</keyword>
<sequence length="91" mass="10764">MIKRASLKIYGRVHGVFYRDSARRKAKKLGLVGWVRNEPDKTVKIIAEGEEKNLKKFIEWCYNGTILARVEKAEVEWEEAEGEFERFKIIY</sequence>
<name>A0A1G2FE09_9BACT</name>
<dbReference type="SUPFAM" id="SSF54975">
    <property type="entry name" value="Acylphosphatase/BLUF domain-like"/>
    <property type="match status" value="1"/>
</dbReference>
<dbReference type="InterPro" id="IPR036046">
    <property type="entry name" value="Acylphosphatase-like_dom_sf"/>
</dbReference>
<evidence type="ECO:0000256" key="1">
    <source>
        <dbReference type="ARBA" id="ARBA00005614"/>
    </source>
</evidence>
<dbReference type="PRINTS" id="PR00112">
    <property type="entry name" value="ACYLPHPHTASE"/>
</dbReference>
<feature type="active site" evidence="4">
    <location>
        <position position="19"/>
    </location>
</feature>
<dbReference type="GO" id="GO:0003998">
    <property type="term" value="F:acylphosphatase activity"/>
    <property type="evidence" value="ECO:0007669"/>
    <property type="project" value="UniProtKB-EC"/>
</dbReference>
<dbReference type="AlphaFoldDB" id="A0A1G2FE09"/>
<evidence type="ECO:0000313" key="8">
    <source>
        <dbReference type="Proteomes" id="UP000177061"/>
    </source>
</evidence>
<gene>
    <name evidence="7" type="ORF">A3J64_03030</name>
</gene>
<evidence type="ECO:0000256" key="4">
    <source>
        <dbReference type="PROSITE-ProRule" id="PRU00520"/>
    </source>
</evidence>
<dbReference type="EMBL" id="MHNB01000028">
    <property type="protein sequence ID" value="OGZ36296.1"/>
    <property type="molecule type" value="Genomic_DNA"/>
</dbReference>
<comment type="catalytic activity">
    <reaction evidence="3 4">
        <text>an acyl phosphate + H2O = a carboxylate + phosphate + H(+)</text>
        <dbReference type="Rhea" id="RHEA:14965"/>
        <dbReference type="ChEBI" id="CHEBI:15377"/>
        <dbReference type="ChEBI" id="CHEBI:15378"/>
        <dbReference type="ChEBI" id="CHEBI:29067"/>
        <dbReference type="ChEBI" id="CHEBI:43474"/>
        <dbReference type="ChEBI" id="CHEBI:59918"/>
        <dbReference type="EC" id="3.6.1.7"/>
    </reaction>
</comment>
<dbReference type="PROSITE" id="PS51160">
    <property type="entry name" value="ACYLPHOSPHATASE_3"/>
    <property type="match status" value="1"/>
</dbReference>
<dbReference type="Pfam" id="PF00708">
    <property type="entry name" value="Acylphosphatase"/>
    <property type="match status" value="1"/>
</dbReference>